<dbReference type="SMART" id="SM00066">
    <property type="entry name" value="GAL4"/>
    <property type="match status" value="1"/>
</dbReference>
<dbReference type="EMBL" id="JARJCM010000287">
    <property type="protein sequence ID" value="KAJ7019628.1"/>
    <property type="molecule type" value="Genomic_DNA"/>
</dbReference>
<reference evidence="9" key="1">
    <citation type="submission" date="2023-03" db="EMBL/GenBank/DDBJ databases">
        <title>Massive genome expansion in bonnet fungi (Mycena s.s.) driven by repeated elements and novel gene families across ecological guilds.</title>
        <authorList>
            <consortium name="Lawrence Berkeley National Laboratory"/>
            <person name="Harder C.B."/>
            <person name="Miyauchi S."/>
            <person name="Viragh M."/>
            <person name="Kuo A."/>
            <person name="Thoen E."/>
            <person name="Andreopoulos B."/>
            <person name="Lu D."/>
            <person name="Skrede I."/>
            <person name="Drula E."/>
            <person name="Henrissat B."/>
            <person name="Morin E."/>
            <person name="Kohler A."/>
            <person name="Barry K."/>
            <person name="LaButti K."/>
            <person name="Morin E."/>
            <person name="Salamov A."/>
            <person name="Lipzen A."/>
            <person name="Mereny Z."/>
            <person name="Hegedus B."/>
            <person name="Baldrian P."/>
            <person name="Stursova M."/>
            <person name="Weitz H."/>
            <person name="Taylor A."/>
            <person name="Grigoriev I.V."/>
            <person name="Nagy L.G."/>
            <person name="Martin F."/>
            <person name="Kauserud H."/>
        </authorList>
    </citation>
    <scope>NUCLEOTIDE SEQUENCE</scope>
    <source>
        <strain evidence="9">CBHHK200</strain>
    </source>
</reference>
<evidence type="ECO:0000313" key="7">
    <source>
        <dbReference type="EMBL" id="KAJ7016516.1"/>
    </source>
</evidence>
<protein>
    <recommendedName>
        <fullName evidence="6">Zn(2)-C6 fungal-type domain-containing protein</fullName>
    </recommendedName>
</protein>
<feature type="region of interest" description="Disordered" evidence="5">
    <location>
        <begin position="113"/>
        <end position="172"/>
    </location>
</feature>
<dbReference type="InterPro" id="IPR036864">
    <property type="entry name" value="Zn2-C6_fun-type_DNA-bd_sf"/>
</dbReference>
<dbReference type="AlphaFoldDB" id="A0AAD6WMC5"/>
<dbReference type="GO" id="GO:0008270">
    <property type="term" value="F:zinc ion binding"/>
    <property type="evidence" value="ECO:0007669"/>
    <property type="project" value="InterPro"/>
</dbReference>
<keyword evidence="1" id="KW-0805">Transcription regulation</keyword>
<dbReference type="GO" id="GO:0000978">
    <property type="term" value="F:RNA polymerase II cis-regulatory region sequence-specific DNA binding"/>
    <property type="evidence" value="ECO:0007669"/>
    <property type="project" value="TreeGrafter"/>
</dbReference>
<dbReference type="InterPro" id="IPR051127">
    <property type="entry name" value="Fungal_SecMet_Regulators"/>
</dbReference>
<dbReference type="Gene3D" id="4.10.240.10">
    <property type="entry name" value="Zn(2)-C6 fungal-type DNA-binding domain"/>
    <property type="match status" value="1"/>
</dbReference>
<dbReference type="PANTHER" id="PTHR47424:SF3">
    <property type="entry name" value="REGULATORY PROTEIN GAL4"/>
    <property type="match status" value="1"/>
</dbReference>
<feature type="compositionally biased region" description="Pro residues" evidence="5">
    <location>
        <begin position="151"/>
        <end position="165"/>
    </location>
</feature>
<evidence type="ECO:0000256" key="1">
    <source>
        <dbReference type="ARBA" id="ARBA00023015"/>
    </source>
</evidence>
<comment type="caution">
    <text evidence="9">The sequence shown here is derived from an EMBL/GenBank/DDBJ whole genome shotgun (WGS) entry which is preliminary data.</text>
</comment>
<evidence type="ECO:0000313" key="9">
    <source>
        <dbReference type="EMBL" id="KAJ7019628.1"/>
    </source>
</evidence>
<evidence type="ECO:0000256" key="3">
    <source>
        <dbReference type="ARBA" id="ARBA00023163"/>
    </source>
</evidence>
<dbReference type="EMBL" id="JARJCM010000493">
    <property type="protein sequence ID" value="KAJ7016516.1"/>
    <property type="molecule type" value="Genomic_DNA"/>
</dbReference>
<dbReference type="Pfam" id="PF00172">
    <property type="entry name" value="Zn_clus"/>
    <property type="match status" value="1"/>
</dbReference>
<feature type="compositionally biased region" description="Polar residues" evidence="5">
    <location>
        <begin position="129"/>
        <end position="140"/>
    </location>
</feature>
<feature type="domain" description="Zn(2)-C6 fungal-type" evidence="6">
    <location>
        <begin position="15"/>
        <end position="48"/>
    </location>
</feature>
<evidence type="ECO:0000256" key="5">
    <source>
        <dbReference type="SAM" id="MobiDB-lite"/>
    </source>
</evidence>
<organism evidence="9 10">
    <name type="scientific">Mycena alexandri</name>
    <dbReference type="NCBI Taxonomy" id="1745969"/>
    <lineage>
        <taxon>Eukaryota</taxon>
        <taxon>Fungi</taxon>
        <taxon>Dikarya</taxon>
        <taxon>Basidiomycota</taxon>
        <taxon>Agaricomycotina</taxon>
        <taxon>Agaricomycetes</taxon>
        <taxon>Agaricomycetidae</taxon>
        <taxon>Agaricales</taxon>
        <taxon>Marasmiineae</taxon>
        <taxon>Mycenaceae</taxon>
        <taxon>Mycena</taxon>
    </lineage>
</organism>
<keyword evidence="3" id="KW-0804">Transcription</keyword>
<dbReference type="GO" id="GO:0000435">
    <property type="term" value="P:positive regulation of transcription from RNA polymerase II promoter by galactose"/>
    <property type="evidence" value="ECO:0007669"/>
    <property type="project" value="TreeGrafter"/>
</dbReference>
<name>A0AAD6WMC5_9AGAR</name>
<dbReference type="SUPFAM" id="SSF57701">
    <property type="entry name" value="Zn2/Cys6 DNA-binding domain"/>
    <property type="match status" value="1"/>
</dbReference>
<dbReference type="GO" id="GO:0005634">
    <property type="term" value="C:nucleus"/>
    <property type="evidence" value="ECO:0007669"/>
    <property type="project" value="TreeGrafter"/>
</dbReference>
<dbReference type="InterPro" id="IPR001138">
    <property type="entry name" value="Zn2Cys6_DnaBD"/>
</dbReference>
<proteinExistence type="predicted"/>
<gene>
    <name evidence="9" type="ORF">C8F04DRAFT_1147009</name>
    <name evidence="8" type="ORF">C8F04DRAFT_1158276</name>
    <name evidence="7" type="ORF">C8F04DRAFT_1161011</name>
</gene>
<dbReference type="GO" id="GO:0000981">
    <property type="term" value="F:DNA-binding transcription factor activity, RNA polymerase II-specific"/>
    <property type="evidence" value="ECO:0007669"/>
    <property type="project" value="InterPro"/>
</dbReference>
<dbReference type="EMBL" id="JARJCM010000441">
    <property type="protein sequence ID" value="KAJ7017051.1"/>
    <property type="molecule type" value="Genomic_DNA"/>
</dbReference>
<evidence type="ECO:0000313" key="8">
    <source>
        <dbReference type="EMBL" id="KAJ7017051.1"/>
    </source>
</evidence>
<dbReference type="PROSITE" id="PS50048">
    <property type="entry name" value="ZN2_CY6_FUNGAL_2"/>
    <property type="match status" value="1"/>
</dbReference>
<keyword evidence="10" id="KW-1185">Reference proteome</keyword>
<dbReference type="PANTHER" id="PTHR47424">
    <property type="entry name" value="REGULATORY PROTEIN GAL4"/>
    <property type="match status" value="1"/>
</dbReference>
<dbReference type="PROSITE" id="PS00463">
    <property type="entry name" value="ZN2_CY6_FUNGAL_1"/>
    <property type="match status" value="1"/>
</dbReference>
<evidence type="ECO:0000256" key="4">
    <source>
        <dbReference type="ARBA" id="ARBA00023242"/>
    </source>
</evidence>
<keyword evidence="2" id="KW-0238">DNA-binding</keyword>
<evidence type="ECO:0000313" key="10">
    <source>
        <dbReference type="Proteomes" id="UP001218188"/>
    </source>
</evidence>
<dbReference type="CDD" id="cd00067">
    <property type="entry name" value="GAL4"/>
    <property type="match status" value="1"/>
</dbReference>
<evidence type="ECO:0000259" key="6">
    <source>
        <dbReference type="PROSITE" id="PS50048"/>
    </source>
</evidence>
<keyword evidence="4" id="KW-0539">Nucleus</keyword>
<accession>A0AAD6WMC5</accession>
<evidence type="ECO:0000256" key="2">
    <source>
        <dbReference type="ARBA" id="ARBA00023125"/>
    </source>
</evidence>
<dbReference type="Proteomes" id="UP001218188">
    <property type="component" value="Unassembled WGS sequence"/>
</dbReference>
<sequence>MSQAVRPKHTRVYMACTACRARKSKCVSDQHENKPCERCVRKNLRCEYVPVPDSQEEYAASSDPALSLRGDEFDGAPPAHVYGSGPRSGNQGFAYAASPLYRPLTSRFGTAPLNANPGFGRSFPPIATPQPQRAPGSTGTYYAPPDGYNPGPAPAQYNPPAPPHQQPSLLPSYQPRYDYRLMTLPQPPIRQLNCVCPPGPCYCRGR</sequence>